<keyword evidence="1" id="KW-0732">Signal</keyword>
<sequence>MACVKLTLLIFLIGFHCTTSGEKLDRLENLISNLSNKFGDFVAAVDKITHMLSRMEENSTLNDLILKCSEYVNARNEIGVNKIWAQIIKNHNKTQVILNQIIVDAYGGKRENILPLIRFITRTKKCSGFETLFHEMADYGHFYNGGEIFSLANSILNQCNYSLFEKLPMEVQWILTKNISLQNTFNKGFLYRKFGGRDNGLENHIATMKAKNATDFWRFVAADDYAETFVIKNRNTNLVASGSRRLYFANTASSRFAIEMNTNSELSLGVELESASGRKFYRLYVQRQKMRNTVDHYEVNLWTINPHDDYGKFIYWAVAEQDVLRKILRSDISKPKLLLAWKLIKYRTVVEVIILNLSEQ</sequence>
<evidence type="ECO:0000313" key="2">
    <source>
        <dbReference type="EMBL" id="CAG7821739.1"/>
    </source>
</evidence>
<accession>A0A8J2KYH5</accession>
<protein>
    <submittedName>
        <fullName evidence="2">Uncharacterized protein</fullName>
    </submittedName>
</protein>
<comment type="caution">
    <text evidence="2">The sequence shown here is derived from an EMBL/GenBank/DDBJ whole genome shotgun (WGS) entry which is preliminary data.</text>
</comment>
<feature type="signal peptide" evidence="1">
    <location>
        <begin position="1"/>
        <end position="21"/>
    </location>
</feature>
<organism evidence="2 3">
    <name type="scientific">Allacma fusca</name>
    <dbReference type="NCBI Taxonomy" id="39272"/>
    <lineage>
        <taxon>Eukaryota</taxon>
        <taxon>Metazoa</taxon>
        <taxon>Ecdysozoa</taxon>
        <taxon>Arthropoda</taxon>
        <taxon>Hexapoda</taxon>
        <taxon>Collembola</taxon>
        <taxon>Symphypleona</taxon>
        <taxon>Sminthuridae</taxon>
        <taxon>Allacma</taxon>
    </lineage>
</organism>
<dbReference type="Proteomes" id="UP000708208">
    <property type="component" value="Unassembled WGS sequence"/>
</dbReference>
<proteinExistence type="predicted"/>
<evidence type="ECO:0000313" key="3">
    <source>
        <dbReference type="Proteomes" id="UP000708208"/>
    </source>
</evidence>
<dbReference type="AlphaFoldDB" id="A0A8J2KYH5"/>
<feature type="chain" id="PRO_5035282720" evidence="1">
    <location>
        <begin position="22"/>
        <end position="360"/>
    </location>
</feature>
<name>A0A8J2KYH5_9HEXA</name>
<gene>
    <name evidence="2" type="ORF">AFUS01_LOCUS32055</name>
</gene>
<reference evidence="2" key="1">
    <citation type="submission" date="2021-06" db="EMBL/GenBank/DDBJ databases">
        <authorList>
            <person name="Hodson N. C."/>
            <person name="Mongue J. A."/>
            <person name="Jaron S. K."/>
        </authorList>
    </citation>
    <scope>NUCLEOTIDE SEQUENCE</scope>
</reference>
<evidence type="ECO:0000256" key="1">
    <source>
        <dbReference type="SAM" id="SignalP"/>
    </source>
</evidence>
<dbReference type="EMBL" id="CAJVCH010519688">
    <property type="protein sequence ID" value="CAG7821739.1"/>
    <property type="molecule type" value="Genomic_DNA"/>
</dbReference>
<keyword evidence="3" id="KW-1185">Reference proteome</keyword>